<dbReference type="GO" id="GO:0020037">
    <property type="term" value="F:heme binding"/>
    <property type="evidence" value="ECO:0007669"/>
    <property type="project" value="InterPro"/>
</dbReference>
<dbReference type="InterPro" id="IPR001128">
    <property type="entry name" value="Cyt_P450"/>
</dbReference>
<keyword evidence="4 7" id="KW-0560">Oxidoreductase</keyword>
<dbReference type="Gene3D" id="1.10.630.10">
    <property type="entry name" value="Cytochrome P450"/>
    <property type="match status" value="1"/>
</dbReference>
<dbReference type="eggNOG" id="KOG0158">
    <property type="taxonomic scope" value="Eukaryota"/>
</dbReference>
<dbReference type="GO" id="GO:0016705">
    <property type="term" value="F:oxidoreductase activity, acting on paired donors, with incorporation or reduction of molecular oxygen"/>
    <property type="evidence" value="ECO:0007669"/>
    <property type="project" value="InterPro"/>
</dbReference>
<dbReference type="InterPro" id="IPR002397">
    <property type="entry name" value="Cyt_P450_B"/>
</dbReference>
<dbReference type="HOGENOM" id="CLU_001570_5_7_1"/>
<name>B3SEF3_TRIAD</name>
<dbReference type="GO" id="GO:0004497">
    <property type="term" value="F:monooxygenase activity"/>
    <property type="evidence" value="ECO:0007669"/>
    <property type="project" value="UniProtKB-KW"/>
</dbReference>
<evidence type="ECO:0000313" key="9">
    <source>
        <dbReference type="Proteomes" id="UP000009022"/>
    </source>
</evidence>
<dbReference type="InParanoid" id="B3SEF3"/>
<organism evidence="8 9">
    <name type="scientific">Trichoplax adhaerens</name>
    <name type="common">Trichoplax reptans</name>
    <dbReference type="NCBI Taxonomy" id="10228"/>
    <lineage>
        <taxon>Eukaryota</taxon>
        <taxon>Metazoa</taxon>
        <taxon>Placozoa</taxon>
        <taxon>Uniplacotomia</taxon>
        <taxon>Trichoplacea</taxon>
        <taxon>Trichoplacidae</taxon>
        <taxon>Trichoplax</taxon>
    </lineage>
</organism>
<evidence type="ECO:0000256" key="3">
    <source>
        <dbReference type="ARBA" id="ARBA00022723"/>
    </source>
</evidence>
<keyword evidence="2 7" id="KW-0349">Heme</keyword>
<dbReference type="GO" id="GO:0005506">
    <property type="term" value="F:iron ion binding"/>
    <property type="evidence" value="ECO:0007669"/>
    <property type="project" value="InterPro"/>
</dbReference>
<keyword evidence="3 7" id="KW-0479">Metal-binding</keyword>
<dbReference type="PANTHER" id="PTHR24302">
    <property type="entry name" value="CYTOCHROME P450 FAMILY 3"/>
    <property type="match status" value="1"/>
</dbReference>
<evidence type="ECO:0000256" key="7">
    <source>
        <dbReference type="RuleBase" id="RU000461"/>
    </source>
</evidence>
<comment type="similarity">
    <text evidence="1 7">Belongs to the cytochrome P450 family.</text>
</comment>
<accession>B3SEF3</accession>
<dbReference type="CTD" id="6759837"/>
<dbReference type="EMBL" id="DS985466">
    <property type="protein sequence ID" value="EDV18890.1"/>
    <property type="molecule type" value="Genomic_DNA"/>
</dbReference>
<gene>
    <name evidence="8" type="ORF">TRIADDRAFT_34491</name>
</gene>
<dbReference type="RefSeq" id="XP_002118621.1">
    <property type="nucleotide sequence ID" value="XM_002118585.1"/>
</dbReference>
<dbReference type="InterPro" id="IPR017972">
    <property type="entry name" value="Cyt_P450_CS"/>
</dbReference>
<sequence>MVLNETLRYYSPGYINLREAKEDCTIRGVRFPKGVGVAIAVKAIHEDPDVWENPDKFDPERFSPEANANRHPCHFLPFSEGPRKCIGIRLGWMNMKLILARLLQRVKFDVAKETEIPLPTVIQFTVVPENPVYLKIVHRTQ</sequence>
<dbReference type="Pfam" id="PF00067">
    <property type="entry name" value="p450"/>
    <property type="match status" value="1"/>
</dbReference>
<protein>
    <recommendedName>
        <fullName evidence="10">Cytochrome P450</fullName>
    </recommendedName>
</protein>
<evidence type="ECO:0000256" key="1">
    <source>
        <dbReference type="ARBA" id="ARBA00010617"/>
    </source>
</evidence>
<dbReference type="STRING" id="10228.B3SEF3"/>
<evidence type="ECO:0000256" key="5">
    <source>
        <dbReference type="ARBA" id="ARBA00023004"/>
    </source>
</evidence>
<dbReference type="Proteomes" id="UP000009022">
    <property type="component" value="Unassembled WGS sequence"/>
</dbReference>
<dbReference type="KEGG" id="tad:TRIADDRAFT_34491"/>
<evidence type="ECO:0000313" key="8">
    <source>
        <dbReference type="EMBL" id="EDV18890.1"/>
    </source>
</evidence>
<keyword evidence="9" id="KW-1185">Reference proteome</keyword>
<evidence type="ECO:0000256" key="2">
    <source>
        <dbReference type="ARBA" id="ARBA00022617"/>
    </source>
</evidence>
<dbReference type="AlphaFoldDB" id="B3SEF3"/>
<dbReference type="PROSITE" id="PS00086">
    <property type="entry name" value="CYTOCHROME_P450"/>
    <property type="match status" value="1"/>
</dbReference>
<dbReference type="GeneID" id="6759837"/>
<keyword evidence="7" id="KW-0503">Monooxygenase</keyword>
<proteinExistence type="inferred from homology"/>
<dbReference type="PhylomeDB" id="B3SEF3"/>
<keyword evidence="5 7" id="KW-0408">Iron</keyword>
<reference evidence="8 9" key="1">
    <citation type="journal article" date="2008" name="Nature">
        <title>The Trichoplax genome and the nature of placozoans.</title>
        <authorList>
            <person name="Srivastava M."/>
            <person name="Begovic E."/>
            <person name="Chapman J."/>
            <person name="Putnam N.H."/>
            <person name="Hellsten U."/>
            <person name="Kawashima T."/>
            <person name="Kuo A."/>
            <person name="Mitros T."/>
            <person name="Salamov A."/>
            <person name="Carpenter M.L."/>
            <person name="Signorovitch A.Y."/>
            <person name="Moreno M.A."/>
            <person name="Kamm K."/>
            <person name="Grimwood J."/>
            <person name="Schmutz J."/>
            <person name="Shapiro H."/>
            <person name="Grigoriev I.V."/>
            <person name="Buss L.W."/>
            <person name="Schierwater B."/>
            <person name="Dellaporta S.L."/>
            <person name="Rokhsar D.S."/>
        </authorList>
    </citation>
    <scope>NUCLEOTIDE SEQUENCE [LARGE SCALE GENOMIC DNA]</scope>
    <source>
        <strain evidence="8 9">Grell-BS-1999</strain>
    </source>
</reference>
<dbReference type="SUPFAM" id="SSF48264">
    <property type="entry name" value="Cytochrome P450"/>
    <property type="match status" value="1"/>
</dbReference>
<dbReference type="PRINTS" id="PR00359">
    <property type="entry name" value="BP450"/>
</dbReference>
<evidence type="ECO:0000256" key="6">
    <source>
        <dbReference type="ARBA" id="ARBA00043906"/>
    </source>
</evidence>
<dbReference type="PANTHER" id="PTHR24302:SF15">
    <property type="entry name" value="FATTY-ACID PEROXYGENASE"/>
    <property type="match status" value="1"/>
</dbReference>
<evidence type="ECO:0008006" key="10">
    <source>
        <dbReference type="Google" id="ProtNLM"/>
    </source>
</evidence>
<dbReference type="OrthoDB" id="2789670at2759"/>
<evidence type="ECO:0000256" key="4">
    <source>
        <dbReference type="ARBA" id="ARBA00023002"/>
    </source>
</evidence>
<dbReference type="InterPro" id="IPR050705">
    <property type="entry name" value="Cytochrome_P450_3A"/>
</dbReference>
<comment type="function">
    <text evidence="6">Cytochromes P450 are a group of heme-thiolate monooxygenases. They oxidize a variety of structurally unrelated compounds, including steroids, fatty acids, and xenobiotics.</text>
</comment>
<dbReference type="InterPro" id="IPR036396">
    <property type="entry name" value="Cyt_P450_sf"/>
</dbReference>
<dbReference type="PRINTS" id="PR00385">
    <property type="entry name" value="P450"/>
</dbReference>